<dbReference type="RefSeq" id="WP_120384886.1">
    <property type="nucleotide sequence ID" value="NZ_RAXT01000040.1"/>
</dbReference>
<feature type="signal peptide" evidence="1">
    <location>
        <begin position="1"/>
        <end position="21"/>
    </location>
</feature>
<protein>
    <recommendedName>
        <fullName evidence="4">Lipoprotein</fullName>
    </recommendedName>
</protein>
<feature type="chain" id="PRO_5017370908" description="Lipoprotein" evidence="1">
    <location>
        <begin position="22"/>
        <end position="160"/>
    </location>
</feature>
<evidence type="ECO:0000313" key="2">
    <source>
        <dbReference type="EMBL" id="RKG36602.1"/>
    </source>
</evidence>
<accession>A0A3A8EP00</accession>
<keyword evidence="3" id="KW-1185">Reference proteome</keyword>
<gene>
    <name evidence="2" type="ORF">D7V20_14450</name>
</gene>
<dbReference type="OrthoDB" id="6694285at2"/>
<evidence type="ECO:0000256" key="1">
    <source>
        <dbReference type="SAM" id="SignalP"/>
    </source>
</evidence>
<dbReference type="AlphaFoldDB" id="A0A3A8EP00"/>
<dbReference type="Proteomes" id="UP000280405">
    <property type="component" value="Unassembled WGS sequence"/>
</dbReference>
<keyword evidence="1" id="KW-0732">Signal</keyword>
<proteinExistence type="predicted"/>
<sequence>MRIKKFIVIILSFLLVACTHSNTKKMDYIDNSGVKKYIFENYLLIIPNGFKIEDISTKDMDFEIYLLKNMEGKVIANLYFGNAPNTSLIKSKKYILNNFKTISFNGKEKYEKCGNKLCGEILIKLKDKSGWPQFSHILFKDLSNEEKRELVQIISSLSYQ</sequence>
<reference evidence="2 3" key="1">
    <citation type="submission" date="2018-09" db="EMBL/GenBank/DDBJ databases">
        <title>The draft genome of Acinetobacter spp. strains.</title>
        <authorList>
            <person name="Qin J."/>
            <person name="Feng Y."/>
            <person name="Zong Z."/>
        </authorList>
    </citation>
    <scope>NUCLEOTIDE SEQUENCE [LARGE SCALE GENOMIC DNA]</scope>
    <source>
        <strain evidence="2 3">WCHAc060115</strain>
    </source>
</reference>
<dbReference type="PROSITE" id="PS51257">
    <property type="entry name" value="PROKAR_LIPOPROTEIN"/>
    <property type="match status" value="1"/>
</dbReference>
<comment type="caution">
    <text evidence="2">The sequence shown here is derived from an EMBL/GenBank/DDBJ whole genome shotgun (WGS) entry which is preliminary data.</text>
</comment>
<name>A0A3A8EP00_9GAMM</name>
<dbReference type="EMBL" id="RAXT01000040">
    <property type="protein sequence ID" value="RKG36602.1"/>
    <property type="molecule type" value="Genomic_DNA"/>
</dbReference>
<organism evidence="2 3">
    <name type="scientific">Acinetobacter rongchengensis</name>
    <dbReference type="NCBI Taxonomy" id="2419601"/>
    <lineage>
        <taxon>Bacteria</taxon>
        <taxon>Pseudomonadati</taxon>
        <taxon>Pseudomonadota</taxon>
        <taxon>Gammaproteobacteria</taxon>
        <taxon>Moraxellales</taxon>
        <taxon>Moraxellaceae</taxon>
        <taxon>Acinetobacter</taxon>
    </lineage>
</organism>
<evidence type="ECO:0000313" key="3">
    <source>
        <dbReference type="Proteomes" id="UP000280405"/>
    </source>
</evidence>
<evidence type="ECO:0008006" key="4">
    <source>
        <dbReference type="Google" id="ProtNLM"/>
    </source>
</evidence>